<dbReference type="KEGG" id="beo:BEH_07970"/>
<dbReference type="OrthoDB" id="9814618at2"/>
<dbReference type="PATRIC" id="fig|135735.6.peg.1633"/>
<protein>
    <submittedName>
        <fullName evidence="2">Thiol reductase thioredoxin</fullName>
    </submittedName>
</protein>
<organism evidence="2 3">
    <name type="scientific">Priestia filamentosa</name>
    <dbReference type="NCBI Taxonomy" id="1402861"/>
    <lineage>
        <taxon>Bacteria</taxon>
        <taxon>Bacillati</taxon>
        <taxon>Bacillota</taxon>
        <taxon>Bacilli</taxon>
        <taxon>Bacillales</taxon>
        <taxon>Bacillaceae</taxon>
        <taxon>Priestia</taxon>
    </lineage>
</organism>
<dbReference type="InterPro" id="IPR036249">
    <property type="entry name" value="Thioredoxin-like_sf"/>
</dbReference>
<dbReference type="RefSeq" id="WP_046217001.1">
    <property type="nucleotide sequence ID" value="NZ_CP011974.1"/>
</dbReference>
<dbReference type="Gene3D" id="3.40.30.10">
    <property type="entry name" value="Glutaredoxin"/>
    <property type="match status" value="1"/>
</dbReference>
<gene>
    <name evidence="2" type="ORF">BEH_07970</name>
</gene>
<reference evidence="3" key="2">
    <citation type="submission" date="2015-06" db="EMBL/GenBank/DDBJ databases">
        <title>Genome Sequence of Bacillus endophyticus and Analysis of its Companion Mechanism in the Ketogulonigenium vulgare-Bacillus strain Consortium.</title>
        <authorList>
            <person name="Jia N."/>
            <person name="Du J."/>
            <person name="Ding M.-Z."/>
            <person name="Gao F."/>
            <person name="Yuan Y.-J."/>
        </authorList>
    </citation>
    <scope>NUCLEOTIDE SEQUENCE [LARGE SCALE GENOMIC DNA]</scope>
    <source>
        <strain evidence="3">Hbe603</strain>
    </source>
</reference>
<keyword evidence="3" id="KW-1185">Reference proteome</keyword>
<evidence type="ECO:0000259" key="1">
    <source>
        <dbReference type="Pfam" id="PF00085"/>
    </source>
</evidence>
<dbReference type="Proteomes" id="UP000036202">
    <property type="component" value="Chromosome"/>
</dbReference>
<evidence type="ECO:0000313" key="3">
    <source>
        <dbReference type="Proteomes" id="UP000036202"/>
    </source>
</evidence>
<proteinExistence type="predicted"/>
<name>A0A0H4KEJ5_9BACI</name>
<dbReference type="InterPro" id="IPR013766">
    <property type="entry name" value="Thioredoxin_domain"/>
</dbReference>
<evidence type="ECO:0000313" key="2">
    <source>
        <dbReference type="EMBL" id="AKO92040.1"/>
    </source>
</evidence>
<reference evidence="2 3" key="1">
    <citation type="journal article" date="2015" name="PLoS ONE">
        <title>Genome Sequence of Bacillus endophyticus and Analysis of Its Companion Mechanism in the Ketogulonigenium vulgare-Bacillus Strain Consortium.</title>
        <authorList>
            <person name="Jia N."/>
            <person name="Du J."/>
            <person name="Ding M.Z."/>
            <person name="Gao F."/>
            <person name="Yuan Y.J."/>
        </authorList>
    </citation>
    <scope>NUCLEOTIDE SEQUENCE [LARGE SCALE GENOMIC DNA]</scope>
    <source>
        <strain evidence="2 3">Hbe603</strain>
    </source>
</reference>
<dbReference type="SUPFAM" id="SSF52833">
    <property type="entry name" value="Thioredoxin-like"/>
    <property type="match status" value="1"/>
</dbReference>
<feature type="domain" description="Thioredoxin" evidence="1">
    <location>
        <begin position="4"/>
        <end position="78"/>
    </location>
</feature>
<sequence>MSKQLIKLYQPACNPCTMVSNFLNDQGIEHNSIDVTENPDVAAQYGIMSTPVTILLDEGVEIQRSNGFNPPELEEMVEKLKS</sequence>
<dbReference type="EMBL" id="CP011974">
    <property type="protein sequence ID" value="AKO92040.1"/>
    <property type="molecule type" value="Genomic_DNA"/>
</dbReference>
<dbReference type="CDD" id="cd02947">
    <property type="entry name" value="TRX_family"/>
    <property type="match status" value="1"/>
</dbReference>
<accession>A0A0H4KEJ5</accession>
<dbReference type="AlphaFoldDB" id="A0A0H4KEJ5"/>
<dbReference type="Pfam" id="PF00085">
    <property type="entry name" value="Thioredoxin"/>
    <property type="match status" value="1"/>
</dbReference>